<organism evidence="2 3">
    <name type="scientific">Nocardia cyriacigeorgica</name>
    <dbReference type="NCBI Taxonomy" id="135487"/>
    <lineage>
        <taxon>Bacteria</taxon>
        <taxon>Bacillati</taxon>
        <taxon>Actinomycetota</taxon>
        <taxon>Actinomycetes</taxon>
        <taxon>Mycobacteriales</taxon>
        <taxon>Nocardiaceae</taxon>
        <taxon>Nocardia</taxon>
    </lineage>
</organism>
<accession>A0A5R8PIG2</accession>
<dbReference type="AlphaFoldDB" id="A0A5R8PIG2"/>
<protein>
    <recommendedName>
        <fullName evidence="1">DUF5615 domain-containing protein</fullName>
    </recommendedName>
</protein>
<feature type="domain" description="DUF5615" evidence="1">
    <location>
        <begin position="1"/>
        <end position="105"/>
    </location>
</feature>
<dbReference type="RefSeq" id="WP_138455466.1">
    <property type="nucleotide sequence ID" value="NZ_VBUU01000004.1"/>
</dbReference>
<evidence type="ECO:0000313" key="3">
    <source>
        <dbReference type="Proteomes" id="UP000308349"/>
    </source>
</evidence>
<dbReference type="InterPro" id="IPR041049">
    <property type="entry name" value="DUF5615"/>
</dbReference>
<comment type="caution">
    <text evidence="2">The sequence shown here is derived from an EMBL/GenBank/DDBJ whole genome shotgun (WGS) entry which is preliminary data.</text>
</comment>
<dbReference type="Pfam" id="PF18480">
    <property type="entry name" value="DUF5615"/>
    <property type="match status" value="1"/>
</dbReference>
<proteinExistence type="predicted"/>
<gene>
    <name evidence="2" type="ORF">FEK35_06650</name>
</gene>
<sequence>MKFVVDAQLPPALARALSADGHDAVHVCDIGLLAAPDAEVRAEALRRDAAIVTKDEDFILIGRSRPDDPKPAVIWIRIGNCSKKELLSRFLPILPTVLEMLRAGETIIEVR</sequence>
<reference evidence="2 3" key="1">
    <citation type="submission" date="2019-05" db="EMBL/GenBank/DDBJ databases">
        <title>Genomes sequences of two Nocardia cyriacigeorgica environmental isolates, type strains Nocardia asteroides ATCC 19247 and Nocardia cyriacigeorgica DSM 44484.</title>
        <authorList>
            <person name="Vautrin F."/>
            <person name="Bergeron E."/>
            <person name="Dubost A."/>
            <person name="Abrouk D."/>
            <person name="Rodriguez Nava V."/>
            <person name="Pujic P."/>
        </authorList>
    </citation>
    <scope>NUCLEOTIDE SEQUENCE [LARGE SCALE GENOMIC DNA]</scope>
    <source>
        <strain evidence="2 3">EML 1456</strain>
    </source>
</reference>
<dbReference type="OrthoDB" id="334367at2"/>
<name>A0A5R8PIG2_9NOCA</name>
<dbReference type="EMBL" id="VBUU01000004">
    <property type="protein sequence ID" value="TLG14834.1"/>
    <property type="molecule type" value="Genomic_DNA"/>
</dbReference>
<evidence type="ECO:0000259" key="1">
    <source>
        <dbReference type="Pfam" id="PF18480"/>
    </source>
</evidence>
<dbReference type="Proteomes" id="UP000308349">
    <property type="component" value="Unassembled WGS sequence"/>
</dbReference>
<evidence type="ECO:0000313" key="2">
    <source>
        <dbReference type="EMBL" id="TLG14834.1"/>
    </source>
</evidence>